<dbReference type="InterPro" id="IPR019557">
    <property type="entry name" value="AminoTfrase-like_pln_mobile"/>
</dbReference>
<gene>
    <name evidence="3" type="ORF">H6P81_012515</name>
</gene>
<feature type="compositionally biased region" description="Low complexity" evidence="1">
    <location>
        <begin position="328"/>
        <end position="342"/>
    </location>
</feature>
<feature type="region of interest" description="Disordered" evidence="1">
    <location>
        <begin position="273"/>
        <end position="349"/>
    </location>
</feature>
<dbReference type="PANTHER" id="PTHR46033:SF8">
    <property type="entry name" value="PROTEIN MAINTENANCE OF MERISTEMS-LIKE"/>
    <property type="match status" value="1"/>
</dbReference>
<evidence type="ECO:0000256" key="1">
    <source>
        <dbReference type="SAM" id="MobiDB-lite"/>
    </source>
</evidence>
<keyword evidence="4" id="KW-1185">Reference proteome</keyword>
<evidence type="ECO:0000313" key="4">
    <source>
        <dbReference type="Proteomes" id="UP000825729"/>
    </source>
</evidence>
<protein>
    <recommendedName>
        <fullName evidence="2">Aminotransferase-like plant mobile domain-containing protein</fullName>
    </recommendedName>
</protein>
<dbReference type="Proteomes" id="UP000825729">
    <property type="component" value="Unassembled WGS sequence"/>
</dbReference>
<dbReference type="GO" id="GO:0010073">
    <property type="term" value="P:meristem maintenance"/>
    <property type="evidence" value="ECO:0007669"/>
    <property type="project" value="InterPro"/>
</dbReference>
<reference evidence="3 4" key="1">
    <citation type="submission" date="2021-07" db="EMBL/GenBank/DDBJ databases">
        <title>The Aristolochia fimbriata genome: insights into angiosperm evolution, floral development and chemical biosynthesis.</title>
        <authorList>
            <person name="Jiao Y."/>
        </authorList>
    </citation>
    <scope>NUCLEOTIDE SEQUENCE [LARGE SCALE GENOMIC DNA]</scope>
    <source>
        <strain evidence="3">IBCAS-2021</strain>
        <tissue evidence="3">Leaf</tissue>
    </source>
</reference>
<evidence type="ECO:0000313" key="3">
    <source>
        <dbReference type="EMBL" id="KAG9446387.1"/>
    </source>
</evidence>
<accession>A0AAV7EFB1</accession>
<feature type="domain" description="Aminotransferase-like plant mobile" evidence="2">
    <location>
        <begin position="93"/>
        <end position="203"/>
    </location>
</feature>
<sequence length="373" mass="42376">MQWELLHYIRSQRPNDFQELVTKAHNMENLIEERGEKTSPSAHPRKKGKAIAATAPKDAKEKTKASFATNVFEPIKVGSKVERPTDECHKPWWKPGVIKDIVGPPAELSGRRIWLSTTPLICFEIVKPHVPDRVMLQFGLDQVTPPEDIEHVTHISRKGRAGEDWAVYHHDYITRWEARAECVVTGSRAHTPKHAPRDYMMWYLGVTRRFVSPPSTEPAMLGCVRNVVERVNHTEVLEPSPVNPSVLEIRHYCQSVLHSLPLLEGAIVDRDVSHPGEPSHVVEPTRDRAPQGRRARRRPTAEMTTRVEDSDEVPAVPEPMVPDLLPGQTLEPELDQPLQQPLEPEPSCHPRIRRIYTRSKKKQLVHQSPVIAG</sequence>
<name>A0AAV7EFB1_ARIFI</name>
<dbReference type="Pfam" id="PF10536">
    <property type="entry name" value="PMD"/>
    <property type="match status" value="1"/>
</dbReference>
<evidence type="ECO:0000259" key="2">
    <source>
        <dbReference type="Pfam" id="PF10536"/>
    </source>
</evidence>
<dbReference type="InterPro" id="IPR044824">
    <property type="entry name" value="MAIN-like"/>
</dbReference>
<organism evidence="3 4">
    <name type="scientific">Aristolochia fimbriata</name>
    <name type="common">White veined hardy Dutchman's pipe vine</name>
    <dbReference type="NCBI Taxonomy" id="158543"/>
    <lineage>
        <taxon>Eukaryota</taxon>
        <taxon>Viridiplantae</taxon>
        <taxon>Streptophyta</taxon>
        <taxon>Embryophyta</taxon>
        <taxon>Tracheophyta</taxon>
        <taxon>Spermatophyta</taxon>
        <taxon>Magnoliopsida</taxon>
        <taxon>Magnoliidae</taxon>
        <taxon>Piperales</taxon>
        <taxon>Aristolochiaceae</taxon>
        <taxon>Aristolochia</taxon>
    </lineage>
</organism>
<comment type="caution">
    <text evidence="3">The sequence shown here is derived from an EMBL/GenBank/DDBJ whole genome shotgun (WGS) entry which is preliminary data.</text>
</comment>
<dbReference type="PANTHER" id="PTHR46033">
    <property type="entry name" value="PROTEIN MAIN-LIKE 2"/>
    <property type="match status" value="1"/>
</dbReference>
<dbReference type="EMBL" id="JAINDJ010000005">
    <property type="protein sequence ID" value="KAG9446387.1"/>
    <property type="molecule type" value="Genomic_DNA"/>
</dbReference>
<dbReference type="AlphaFoldDB" id="A0AAV7EFB1"/>
<feature type="region of interest" description="Disordered" evidence="1">
    <location>
        <begin position="32"/>
        <end position="62"/>
    </location>
</feature>
<proteinExistence type="predicted"/>